<reference evidence="14 15" key="1">
    <citation type="submission" date="2018-05" db="EMBL/GenBank/DDBJ databases">
        <title>Genomic Encyclopedia of Type Strains, Phase IV (KMG-IV): sequencing the most valuable type-strain genomes for metagenomic binning, comparative biology and taxonomic classification.</title>
        <authorList>
            <person name="Goeker M."/>
        </authorList>
    </citation>
    <scope>NUCLEOTIDE SEQUENCE [LARGE SCALE GENOMIC DNA]</scope>
    <source>
        <strain evidence="14 15">DSM 28556</strain>
    </source>
</reference>
<dbReference type="InterPro" id="IPR011059">
    <property type="entry name" value="Metal-dep_hydrolase_composite"/>
</dbReference>
<comment type="similarity">
    <text evidence="1 9">Belongs to the metallo-dependent hydrolases superfamily. NagA family.</text>
</comment>
<evidence type="ECO:0000256" key="9">
    <source>
        <dbReference type="PIRNR" id="PIRNR038994"/>
    </source>
</evidence>
<dbReference type="GO" id="GO:0046872">
    <property type="term" value="F:metal ion binding"/>
    <property type="evidence" value="ECO:0007669"/>
    <property type="project" value="UniProtKB-KW"/>
</dbReference>
<proteinExistence type="inferred from homology"/>
<dbReference type="PANTHER" id="PTHR11113">
    <property type="entry name" value="N-ACETYLGLUCOSAMINE-6-PHOSPHATE DEACETYLASE"/>
    <property type="match status" value="1"/>
</dbReference>
<dbReference type="PANTHER" id="PTHR11113:SF14">
    <property type="entry name" value="N-ACETYLGLUCOSAMINE-6-PHOSPHATE DEACETYLASE"/>
    <property type="match status" value="1"/>
</dbReference>
<dbReference type="OrthoDB" id="9776488at2"/>
<evidence type="ECO:0000256" key="2">
    <source>
        <dbReference type="ARBA" id="ARBA00011899"/>
    </source>
</evidence>
<dbReference type="InterPro" id="IPR003764">
    <property type="entry name" value="GlcNAc_6-P_deAcase"/>
</dbReference>
<feature type="binding site" evidence="12">
    <location>
        <position position="134"/>
    </location>
    <ligand>
        <name>Zn(2+)</name>
        <dbReference type="ChEBI" id="CHEBI:29105"/>
    </ligand>
</feature>
<dbReference type="AlphaFoldDB" id="A0A2V3WDV3"/>
<keyword evidence="5 9" id="KW-0378">Hydrolase</keyword>
<accession>A0A2V3WDV3</accession>
<dbReference type="EMBL" id="QJJQ01000001">
    <property type="protein sequence ID" value="PXW90385.1"/>
    <property type="molecule type" value="Genomic_DNA"/>
</dbReference>
<dbReference type="RefSeq" id="WP_110393651.1">
    <property type="nucleotide sequence ID" value="NZ_JADIJL010000043.1"/>
</dbReference>
<evidence type="ECO:0000256" key="3">
    <source>
        <dbReference type="ARBA" id="ARBA00018029"/>
    </source>
</evidence>
<protein>
    <recommendedName>
        <fullName evidence="3">N-acetylglucosamine-6-phosphate deacetylase</fullName>
        <ecNumber evidence="2">3.5.1.25</ecNumber>
    </recommendedName>
</protein>
<comment type="pathway">
    <text evidence="8">Amino-sugar metabolism; N-acetylneuraminate degradation; D-fructose 6-phosphate from N-acetylneuraminate: step 4/5.</text>
</comment>
<organism evidence="14 15">
    <name type="scientific">Pseudogracilibacillus auburnensis</name>
    <dbReference type="NCBI Taxonomy" id="1494959"/>
    <lineage>
        <taxon>Bacteria</taxon>
        <taxon>Bacillati</taxon>
        <taxon>Bacillota</taxon>
        <taxon>Bacilli</taxon>
        <taxon>Bacillales</taxon>
        <taxon>Bacillaceae</taxon>
        <taxon>Pseudogracilibacillus</taxon>
    </lineage>
</organism>
<feature type="domain" description="Amidohydrolase-related" evidence="13">
    <location>
        <begin position="57"/>
        <end position="381"/>
    </location>
</feature>
<dbReference type="FunFam" id="3.20.20.140:FF:000004">
    <property type="entry name" value="N-acetylglucosamine-6-phosphate deacetylase"/>
    <property type="match status" value="1"/>
</dbReference>
<comment type="catalytic activity">
    <reaction evidence="7">
        <text>N-acetyl-D-glucosamine 6-phosphate + H2O = D-glucosamine 6-phosphate + acetate</text>
        <dbReference type="Rhea" id="RHEA:22936"/>
        <dbReference type="ChEBI" id="CHEBI:15377"/>
        <dbReference type="ChEBI" id="CHEBI:30089"/>
        <dbReference type="ChEBI" id="CHEBI:57513"/>
        <dbReference type="ChEBI" id="CHEBI:58725"/>
        <dbReference type="EC" id="3.5.1.25"/>
    </reaction>
</comment>
<dbReference type="InterPro" id="IPR006680">
    <property type="entry name" value="Amidohydro-rel"/>
</dbReference>
<dbReference type="NCBIfam" id="TIGR00221">
    <property type="entry name" value="nagA"/>
    <property type="match status" value="1"/>
</dbReference>
<evidence type="ECO:0000256" key="11">
    <source>
        <dbReference type="PIRSR" id="PIRSR038994-2"/>
    </source>
</evidence>
<name>A0A2V3WDV3_9BACI</name>
<evidence type="ECO:0000313" key="15">
    <source>
        <dbReference type="Proteomes" id="UP000247978"/>
    </source>
</evidence>
<gene>
    <name evidence="14" type="ORF">DFR56_101297</name>
</gene>
<evidence type="ECO:0000256" key="4">
    <source>
        <dbReference type="ARBA" id="ARBA00022723"/>
    </source>
</evidence>
<dbReference type="GO" id="GO:0008448">
    <property type="term" value="F:N-acetylglucosamine-6-phosphate deacetylase activity"/>
    <property type="evidence" value="ECO:0007669"/>
    <property type="project" value="UniProtKB-EC"/>
</dbReference>
<evidence type="ECO:0000256" key="1">
    <source>
        <dbReference type="ARBA" id="ARBA00010716"/>
    </source>
</evidence>
<feature type="binding site" evidence="11">
    <location>
        <position position="145"/>
    </location>
    <ligand>
        <name>substrate</name>
    </ligand>
</feature>
<dbReference type="GO" id="GO:0006046">
    <property type="term" value="P:N-acetylglucosamine catabolic process"/>
    <property type="evidence" value="ECO:0007669"/>
    <property type="project" value="TreeGrafter"/>
</dbReference>
<comment type="caution">
    <text evidence="14">The sequence shown here is derived from an EMBL/GenBank/DDBJ whole genome shotgun (WGS) entry which is preliminary data.</text>
</comment>
<feature type="binding site" evidence="11">
    <location>
        <begin position="223"/>
        <end position="224"/>
    </location>
    <ligand>
        <name>substrate</name>
    </ligand>
</feature>
<keyword evidence="15" id="KW-1185">Reference proteome</keyword>
<evidence type="ECO:0000313" key="14">
    <source>
        <dbReference type="EMBL" id="PXW90385.1"/>
    </source>
</evidence>
<dbReference type="CDD" id="cd00854">
    <property type="entry name" value="NagA"/>
    <property type="match status" value="1"/>
</dbReference>
<keyword evidence="4 12" id="KW-0479">Metal-binding</keyword>
<dbReference type="Gene3D" id="2.30.40.10">
    <property type="entry name" value="Urease, subunit C, domain 1"/>
    <property type="match status" value="1"/>
</dbReference>
<evidence type="ECO:0000256" key="7">
    <source>
        <dbReference type="ARBA" id="ARBA00047647"/>
    </source>
</evidence>
<feature type="active site" description="Proton donor/acceptor" evidence="10">
    <location>
        <position position="278"/>
    </location>
</feature>
<evidence type="ECO:0000259" key="13">
    <source>
        <dbReference type="Pfam" id="PF01979"/>
    </source>
</evidence>
<feature type="binding site" evidence="11">
    <location>
        <begin position="311"/>
        <end position="313"/>
    </location>
    <ligand>
        <name>substrate</name>
    </ligand>
</feature>
<dbReference type="Pfam" id="PF01979">
    <property type="entry name" value="Amidohydro_1"/>
    <property type="match status" value="1"/>
</dbReference>
<feature type="binding site" evidence="11">
    <location>
        <position position="231"/>
    </location>
    <ligand>
        <name>substrate</name>
    </ligand>
</feature>
<sequence length="390" mass="42401">MSNQMIIQFATIYTENDVLEDGHLFIKDGKIATISKDPIQVDESEEIQLIDGKGLSVIPGFIDSHIHGAQGADMMDATENALDTIASALPKEGTTSFLATTITQSTENIEKALHNVAIYENKHAAAELIGVHLEGPFINKEKKGAQPERFIMNADLDLFQRWQNIAAGKIKTVTVAPECDDDGLISYLAENGYNVSAGHSSANFAQIKEAAEKGVHQLTHLCNAMTGLHHRDIGAVGAAFIIPSLLAEVIADEIHLSPEMLQLVYKNIGSERLILITDSMRAKALGEGNFELGGQKVEVKNNKATLQEGTLAGSILKMDDAVQNMLKIEGVSIRDIIQMASVNPAKQIHLFDQKGSIKEGKDADILLVNDELNIKYTICRGMVAYEEGIE</sequence>
<dbReference type="Gene3D" id="3.20.20.140">
    <property type="entry name" value="Metal-dependent hydrolases"/>
    <property type="match status" value="1"/>
</dbReference>
<evidence type="ECO:0000256" key="5">
    <source>
        <dbReference type="ARBA" id="ARBA00022801"/>
    </source>
</evidence>
<keyword evidence="6 9" id="KW-0119">Carbohydrate metabolism</keyword>
<dbReference type="Proteomes" id="UP000247978">
    <property type="component" value="Unassembled WGS sequence"/>
</dbReference>
<dbReference type="EC" id="3.5.1.25" evidence="2"/>
<dbReference type="PIRSF" id="PIRSF038994">
    <property type="entry name" value="NagA"/>
    <property type="match status" value="1"/>
</dbReference>
<evidence type="ECO:0000256" key="8">
    <source>
        <dbReference type="ARBA" id="ARBA00060590"/>
    </source>
</evidence>
<comment type="cofactor">
    <cofactor evidence="12">
        <name>a divalent metal cation</name>
        <dbReference type="ChEBI" id="CHEBI:60240"/>
    </cofactor>
    <text evidence="12">Binds 1 divalent metal cation per subunit.</text>
</comment>
<dbReference type="SUPFAM" id="SSF51556">
    <property type="entry name" value="Metallo-dependent hydrolases"/>
    <property type="match status" value="1"/>
</dbReference>
<feature type="binding site" evidence="12">
    <location>
        <position position="199"/>
    </location>
    <ligand>
        <name>Zn(2+)</name>
        <dbReference type="ChEBI" id="CHEBI:29105"/>
    </ligand>
</feature>
<evidence type="ECO:0000256" key="10">
    <source>
        <dbReference type="PIRSR" id="PIRSR038994-1"/>
    </source>
</evidence>
<evidence type="ECO:0000256" key="6">
    <source>
        <dbReference type="ARBA" id="ARBA00023277"/>
    </source>
</evidence>
<feature type="binding site" evidence="11">
    <location>
        <position position="255"/>
    </location>
    <ligand>
        <name>substrate</name>
    </ligand>
</feature>
<feature type="binding site" evidence="12">
    <location>
        <position position="220"/>
    </location>
    <ligand>
        <name>Zn(2+)</name>
        <dbReference type="ChEBI" id="CHEBI:29105"/>
    </ligand>
</feature>
<evidence type="ECO:0000256" key="12">
    <source>
        <dbReference type="PIRSR" id="PIRSR038994-3"/>
    </source>
</evidence>
<dbReference type="InterPro" id="IPR032466">
    <property type="entry name" value="Metal_Hydrolase"/>
</dbReference>
<dbReference type="SUPFAM" id="SSF51338">
    <property type="entry name" value="Composite domain of metallo-dependent hydrolases"/>
    <property type="match status" value="1"/>
</dbReference>